<keyword evidence="1" id="KW-0472">Membrane</keyword>
<feature type="transmembrane region" description="Helical" evidence="1">
    <location>
        <begin position="20"/>
        <end position="45"/>
    </location>
</feature>
<accession>A0A1I7W6Y0</accession>
<evidence type="ECO:0000256" key="1">
    <source>
        <dbReference type="SAM" id="Phobius"/>
    </source>
</evidence>
<keyword evidence="2" id="KW-1185">Reference proteome</keyword>
<organism evidence="2 3">
    <name type="scientific">Heterorhabditis bacteriophora</name>
    <name type="common">Entomopathogenic nematode worm</name>
    <dbReference type="NCBI Taxonomy" id="37862"/>
    <lineage>
        <taxon>Eukaryota</taxon>
        <taxon>Metazoa</taxon>
        <taxon>Ecdysozoa</taxon>
        <taxon>Nematoda</taxon>
        <taxon>Chromadorea</taxon>
        <taxon>Rhabditida</taxon>
        <taxon>Rhabditina</taxon>
        <taxon>Rhabditomorpha</taxon>
        <taxon>Strongyloidea</taxon>
        <taxon>Heterorhabditidae</taxon>
        <taxon>Heterorhabditis</taxon>
    </lineage>
</organism>
<name>A0A1I7W6Y0_HETBA</name>
<dbReference type="WBParaSite" id="Hba_00365">
    <property type="protein sequence ID" value="Hba_00365"/>
    <property type="gene ID" value="Hba_00365"/>
</dbReference>
<keyword evidence="1" id="KW-1133">Transmembrane helix</keyword>
<reference evidence="3" key="1">
    <citation type="submission" date="2016-11" db="UniProtKB">
        <authorList>
            <consortium name="WormBaseParasite"/>
        </authorList>
    </citation>
    <scope>IDENTIFICATION</scope>
</reference>
<proteinExistence type="predicted"/>
<evidence type="ECO:0000313" key="2">
    <source>
        <dbReference type="Proteomes" id="UP000095283"/>
    </source>
</evidence>
<evidence type="ECO:0000313" key="3">
    <source>
        <dbReference type="WBParaSite" id="Hba_00365"/>
    </source>
</evidence>
<protein>
    <submittedName>
        <fullName evidence="3">Cytochrome c oxidase subunit 1</fullName>
    </submittedName>
</protein>
<feature type="transmembrane region" description="Helical" evidence="1">
    <location>
        <begin position="57"/>
        <end position="85"/>
    </location>
</feature>
<dbReference type="AlphaFoldDB" id="A0A1I7W6Y0"/>
<dbReference type="Proteomes" id="UP000095283">
    <property type="component" value="Unplaced"/>
</dbReference>
<feature type="transmembrane region" description="Helical" evidence="1">
    <location>
        <begin position="105"/>
        <end position="131"/>
    </location>
</feature>
<sequence>MEIYLFNYFYLFQFFLRYPFYVFTCHLILGSLGILLGQFVVTIPLSLSGRPLYGNGALMITLTINIISVVIHSFSSLFCFSFLISANRFCFLFSSRLHRILFENYRLHITWLVLRLRIIAKYIVFYICYLYNLQFRVVNLLQIVFKSSQSDSLDTWINTTLIGCPKVFRHDMFYYTYRCPERSTSVYQDIFMSITSHLGYIGGLSPNIYSQPVHFTSAELGDKQLLVKLII</sequence>
<keyword evidence="1" id="KW-0812">Transmembrane</keyword>